<dbReference type="InterPro" id="IPR013154">
    <property type="entry name" value="ADH-like_N"/>
</dbReference>
<reference evidence="7 8" key="1">
    <citation type="submission" date="2024-03" db="EMBL/GenBank/DDBJ databases">
        <title>Draft genome sequence of Pseudonocardia nematodicida JCM 31783.</title>
        <authorList>
            <person name="Butdee W."/>
            <person name="Duangmal K."/>
        </authorList>
    </citation>
    <scope>NUCLEOTIDE SEQUENCE [LARGE SCALE GENOMIC DNA]</scope>
    <source>
        <strain evidence="7 8">JCM 31783</strain>
    </source>
</reference>
<dbReference type="PANTHER" id="PTHR43401:SF2">
    <property type="entry name" value="L-THREONINE 3-DEHYDROGENASE"/>
    <property type="match status" value="1"/>
</dbReference>
<dbReference type="InterPro" id="IPR002328">
    <property type="entry name" value="ADH_Zn_CS"/>
</dbReference>
<evidence type="ECO:0000256" key="1">
    <source>
        <dbReference type="ARBA" id="ARBA00001947"/>
    </source>
</evidence>
<dbReference type="PANTHER" id="PTHR43401">
    <property type="entry name" value="L-THREONINE 3-DEHYDROGENASE"/>
    <property type="match status" value="1"/>
</dbReference>
<dbReference type="RefSeq" id="WP_349300646.1">
    <property type="nucleotide sequence ID" value="NZ_JBEDNQ010000011.1"/>
</dbReference>
<protein>
    <submittedName>
        <fullName evidence="7">Alcohol dehydrogenase catalytic domain-containing protein</fullName>
    </submittedName>
</protein>
<evidence type="ECO:0000256" key="4">
    <source>
        <dbReference type="ARBA" id="ARBA00023002"/>
    </source>
</evidence>
<evidence type="ECO:0000256" key="2">
    <source>
        <dbReference type="ARBA" id="ARBA00022723"/>
    </source>
</evidence>
<organism evidence="7 8">
    <name type="scientific">Pseudonocardia nematodicida</name>
    <dbReference type="NCBI Taxonomy" id="1206997"/>
    <lineage>
        <taxon>Bacteria</taxon>
        <taxon>Bacillati</taxon>
        <taxon>Actinomycetota</taxon>
        <taxon>Actinomycetes</taxon>
        <taxon>Pseudonocardiales</taxon>
        <taxon>Pseudonocardiaceae</taxon>
        <taxon>Pseudonocardia</taxon>
    </lineage>
</organism>
<gene>
    <name evidence="7" type="ORF">WIS52_24160</name>
</gene>
<dbReference type="SUPFAM" id="SSF50129">
    <property type="entry name" value="GroES-like"/>
    <property type="match status" value="1"/>
</dbReference>
<name>A0ABV1KI18_9PSEU</name>
<evidence type="ECO:0000313" key="8">
    <source>
        <dbReference type="Proteomes" id="UP001494902"/>
    </source>
</evidence>
<comment type="caution">
    <text evidence="7">The sequence shown here is derived from an EMBL/GenBank/DDBJ whole genome shotgun (WGS) entry which is preliminary data.</text>
</comment>
<keyword evidence="4" id="KW-0560">Oxidoreductase</keyword>
<evidence type="ECO:0000313" key="7">
    <source>
        <dbReference type="EMBL" id="MEQ3553579.1"/>
    </source>
</evidence>
<dbReference type="SUPFAM" id="SSF51735">
    <property type="entry name" value="NAD(P)-binding Rossmann-fold domains"/>
    <property type="match status" value="1"/>
</dbReference>
<proteinExistence type="inferred from homology"/>
<dbReference type="Gene3D" id="3.90.180.10">
    <property type="entry name" value="Medium-chain alcohol dehydrogenases, catalytic domain"/>
    <property type="match status" value="1"/>
</dbReference>
<dbReference type="InterPro" id="IPR013149">
    <property type="entry name" value="ADH-like_C"/>
</dbReference>
<comment type="similarity">
    <text evidence="5">Belongs to the zinc-containing alcohol dehydrogenase family.</text>
</comment>
<keyword evidence="2 5" id="KW-0479">Metal-binding</keyword>
<dbReference type="Proteomes" id="UP001494902">
    <property type="component" value="Unassembled WGS sequence"/>
</dbReference>
<dbReference type="InterPro" id="IPR050129">
    <property type="entry name" value="Zn_alcohol_dh"/>
</dbReference>
<comment type="cofactor">
    <cofactor evidence="1 5">
        <name>Zn(2+)</name>
        <dbReference type="ChEBI" id="CHEBI:29105"/>
    </cofactor>
</comment>
<dbReference type="Pfam" id="PF00107">
    <property type="entry name" value="ADH_zinc_N"/>
    <property type="match status" value="1"/>
</dbReference>
<dbReference type="InterPro" id="IPR020843">
    <property type="entry name" value="ER"/>
</dbReference>
<dbReference type="SMART" id="SM00829">
    <property type="entry name" value="PKS_ER"/>
    <property type="match status" value="1"/>
</dbReference>
<dbReference type="InterPro" id="IPR036291">
    <property type="entry name" value="NAD(P)-bd_dom_sf"/>
</dbReference>
<evidence type="ECO:0000256" key="5">
    <source>
        <dbReference type="RuleBase" id="RU361277"/>
    </source>
</evidence>
<dbReference type="PROSITE" id="PS00059">
    <property type="entry name" value="ADH_ZINC"/>
    <property type="match status" value="1"/>
</dbReference>
<evidence type="ECO:0000259" key="6">
    <source>
        <dbReference type="SMART" id="SM00829"/>
    </source>
</evidence>
<dbReference type="Gene3D" id="3.40.50.720">
    <property type="entry name" value="NAD(P)-binding Rossmann-like Domain"/>
    <property type="match status" value="1"/>
</dbReference>
<keyword evidence="3 5" id="KW-0862">Zinc</keyword>
<accession>A0ABV1KI18</accession>
<sequence>MTAALVRRVRVDRAGAVTVSREPEPVPGAGEALVRSVLVGICGTDVHASAGAHPFIDLPYAPGHEAVGVVGALGPGVTSVTPGDRVVLEPNLACGTCRRCREGRYNICAELRVFGCQTEGAMADAFTVAADRLHVLPDDVSDRAAALVEPLATPVHAVRAAGVGPGDRVVVLGAGPIGLLSAVAARAAGAATVLVTDIEPAKLERAVALGADAGLVADDPRFLARAVAAMGGPADVVVDCVSGESSMRQAVDLLEKGGTVAVVGVPPGDRRIPLHLVQDREVTVRGCLMYTRDDVVAALELVRGLDPDLLITRVEPLDRAAAAFDAARDPDQVKVLVSAVG</sequence>
<dbReference type="Pfam" id="PF08240">
    <property type="entry name" value="ADH_N"/>
    <property type="match status" value="1"/>
</dbReference>
<dbReference type="InterPro" id="IPR011032">
    <property type="entry name" value="GroES-like_sf"/>
</dbReference>
<keyword evidence="8" id="KW-1185">Reference proteome</keyword>
<evidence type="ECO:0000256" key="3">
    <source>
        <dbReference type="ARBA" id="ARBA00022833"/>
    </source>
</evidence>
<dbReference type="EMBL" id="JBEDNQ010000011">
    <property type="protein sequence ID" value="MEQ3553579.1"/>
    <property type="molecule type" value="Genomic_DNA"/>
</dbReference>
<feature type="domain" description="Enoyl reductase (ER)" evidence="6">
    <location>
        <begin position="15"/>
        <end position="337"/>
    </location>
</feature>